<dbReference type="KEGG" id="tpx:Turpa_1005"/>
<feature type="domain" description="Enoyl reductase (ER)" evidence="2">
    <location>
        <begin position="16"/>
        <end position="321"/>
    </location>
</feature>
<dbReference type="InterPro" id="IPR036291">
    <property type="entry name" value="NAD(P)-bd_dom_sf"/>
</dbReference>
<dbReference type="PANTHER" id="PTHR44013">
    <property type="entry name" value="ZINC-TYPE ALCOHOL DEHYDROGENASE-LIKE PROTEIN C16A3.02C"/>
    <property type="match status" value="1"/>
</dbReference>
<keyword evidence="1" id="KW-1133">Transmembrane helix</keyword>
<dbReference type="STRING" id="869212.Turpa_1005"/>
<evidence type="ECO:0000313" key="3">
    <source>
        <dbReference type="EMBL" id="AFM11654.1"/>
    </source>
</evidence>
<accession>I4B2Z7</accession>
<evidence type="ECO:0000259" key="2">
    <source>
        <dbReference type="SMART" id="SM00829"/>
    </source>
</evidence>
<reference evidence="3 4" key="1">
    <citation type="submission" date="2012-06" db="EMBL/GenBank/DDBJ databases">
        <title>The complete chromosome of genome of Turneriella parva DSM 21527.</title>
        <authorList>
            <consortium name="US DOE Joint Genome Institute (JGI-PGF)"/>
            <person name="Lucas S."/>
            <person name="Han J."/>
            <person name="Lapidus A."/>
            <person name="Bruce D."/>
            <person name="Goodwin L."/>
            <person name="Pitluck S."/>
            <person name="Peters L."/>
            <person name="Kyrpides N."/>
            <person name="Mavromatis K."/>
            <person name="Ivanova N."/>
            <person name="Mikhailova N."/>
            <person name="Chertkov O."/>
            <person name="Detter J.C."/>
            <person name="Tapia R."/>
            <person name="Han C."/>
            <person name="Land M."/>
            <person name="Hauser L."/>
            <person name="Markowitz V."/>
            <person name="Cheng J.-F."/>
            <person name="Hugenholtz P."/>
            <person name="Woyke T."/>
            <person name="Wu D."/>
            <person name="Gronow S."/>
            <person name="Wellnitz S."/>
            <person name="Brambilla E."/>
            <person name="Klenk H.-P."/>
            <person name="Eisen J.A."/>
        </authorList>
    </citation>
    <scope>NUCLEOTIDE SEQUENCE [LARGE SCALE GENOMIC DNA]</scope>
    <source>
        <strain evidence="4">ATCC BAA-1111 / DSM 21527 / NCTC 11395 / H</strain>
    </source>
</reference>
<dbReference type="Pfam" id="PF13602">
    <property type="entry name" value="ADH_zinc_N_2"/>
    <property type="match status" value="1"/>
</dbReference>
<keyword evidence="1" id="KW-0812">Transmembrane</keyword>
<dbReference type="Gene3D" id="3.40.50.720">
    <property type="entry name" value="NAD(P)-binding Rossmann-like Domain"/>
    <property type="match status" value="1"/>
</dbReference>
<dbReference type="InterPro" id="IPR011032">
    <property type="entry name" value="GroES-like_sf"/>
</dbReference>
<organism evidence="3 4">
    <name type="scientific">Turneriella parva (strain ATCC BAA-1111 / DSM 21527 / NCTC 11395 / H)</name>
    <name type="common">Leptospira parva</name>
    <dbReference type="NCBI Taxonomy" id="869212"/>
    <lineage>
        <taxon>Bacteria</taxon>
        <taxon>Pseudomonadati</taxon>
        <taxon>Spirochaetota</taxon>
        <taxon>Spirochaetia</taxon>
        <taxon>Leptospirales</taxon>
        <taxon>Leptospiraceae</taxon>
        <taxon>Turneriella</taxon>
    </lineage>
</organism>
<evidence type="ECO:0000256" key="1">
    <source>
        <dbReference type="SAM" id="Phobius"/>
    </source>
</evidence>
<dbReference type="SMART" id="SM00829">
    <property type="entry name" value="PKS_ER"/>
    <property type="match status" value="1"/>
</dbReference>
<dbReference type="SUPFAM" id="SSF51735">
    <property type="entry name" value="NAD(P)-binding Rossmann-fold domains"/>
    <property type="match status" value="1"/>
</dbReference>
<dbReference type="RefSeq" id="WP_014802172.1">
    <property type="nucleotide sequence ID" value="NC_018020.1"/>
</dbReference>
<name>I4B2Z7_TURPD</name>
<dbReference type="InterPro" id="IPR052733">
    <property type="entry name" value="Chloroplast_QOR"/>
</dbReference>
<feature type="transmembrane region" description="Helical" evidence="1">
    <location>
        <begin position="128"/>
        <end position="147"/>
    </location>
</feature>
<keyword evidence="4" id="KW-1185">Reference proteome</keyword>
<protein>
    <submittedName>
        <fullName evidence="3">Alcohol dehydrogenase zinc-binding domain protein</fullName>
    </submittedName>
</protein>
<dbReference type="PANTHER" id="PTHR44013:SF1">
    <property type="entry name" value="ZINC-TYPE ALCOHOL DEHYDROGENASE-LIKE PROTEIN C16A3.02C"/>
    <property type="match status" value="1"/>
</dbReference>
<dbReference type="EMBL" id="CP002959">
    <property type="protein sequence ID" value="AFM11654.1"/>
    <property type="molecule type" value="Genomic_DNA"/>
</dbReference>
<dbReference type="Proteomes" id="UP000006048">
    <property type="component" value="Chromosome"/>
</dbReference>
<proteinExistence type="predicted"/>
<dbReference type="HOGENOM" id="CLU_026673_3_3_12"/>
<gene>
    <name evidence="3" type="ordered locus">Turpa_1005</name>
</gene>
<keyword evidence="1" id="KW-0472">Membrane</keyword>
<dbReference type="PATRIC" id="fig|869212.3.peg.983"/>
<dbReference type="CDD" id="cd08267">
    <property type="entry name" value="MDR1"/>
    <property type="match status" value="1"/>
</dbReference>
<dbReference type="InterPro" id="IPR020843">
    <property type="entry name" value="ER"/>
</dbReference>
<dbReference type="SUPFAM" id="SSF50129">
    <property type="entry name" value="GroES-like"/>
    <property type="match status" value="1"/>
</dbReference>
<dbReference type="AlphaFoldDB" id="I4B2Z7"/>
<dbReference type="Gene3D" id="3.90.180.10">
    <property type="entry name" value="Medium-chain alcohol dehydrogenases, catalytic domain"/>
    <property type="match status" value="1"/>
</dbReference>
<dbReference type="InterPro" id="IPR013154">
    <property type="entry name" value="ADH-like_N"/>
</dbReference>
<evidence type="ECO:0000313" key="4">
    <source>
        <dbReference type="Proteomes" id="UP000006048"/>
    </source>
</evidence>
<dbReference type="Pfam" id="PF08240">
    <property type="entry name" value="ADH_N"/>
    <property type="match status" value="1"/>
</dbReference>
<sequence length="331" mass="36193">MKTHNLMRAAVCTAYGEPEVLQIQELPVPVPGPRDVLIRVHASAVNSADWRLRRPDPWGVRLFLGLRKPRIKVLGGIFAGEVVATGAKVTRFRSGDRLFGSTLMRFGGYGEYVSLPEKATMTTMPRGFSFNAAAALTFGYLTALNFLRRVYLKAGQNVMIVGASGSVGTATVQLAVHFGANVTGVSSAANLELVRQQGAGRALDYNSAEYANDRTQYDVVIDTVGKTHWKNHLTRVKPDGKLVLVAAGALKTLYLPLLQPFYKPRLMPVLAAEKRVDLEIVSDLAEQGKLHPVIDRTYPLDEIAEAHRYVEAGHKKGNVVVTVARGTHEHI</sequence>
<dbReference type="GO" id="GO:0016491">
    <property type="term" value="F:oxidoreductase activity"/>
    <property type="evidence" value="ECO:0007669"/>
    <property type="project" value="InterPro"/>
</dbReference>